<keyword evidence="2 7" id="KW-0812">Transmembrane</keyword>
<keyword evidence="5 7" id="KW-1133">Transmembrane helix</keyword>
<evidence type="ECO:0000259" key="9">
    <source>
        <dbReference type="PROSITE" id="PS50929"/>
    </source>
</evidence>
<evidence type="ECO:0000256" key="4">
    <source>
        <dbReference type="ARBA" id="ARBA00022840"/>
    </source>
</evidence>
<keyword evidence="6 7" id="KW-0472">Membrane</keyword>
<dbReference type="RefSeq" id="WP_309202459.1">
    <property type="nucleotide sequence ID" value="NZ_CP133548.1"/>
</dbReference>
<dbReference type="KEGG" id="plei:Q9312_19115"/>
<dbReference type="GO" id="GO:1904680">
    <property type="term" value="F:peptide transmembrane transporter activity"/>
    <property type="evidence" value="ECO:0007669"/>
    <property type="project" value="InterPro"/>
</dbReference>
<feature type="domain" description="ABC transporter" evidence="8">
    <location>
        <begin position="341"/>
        <end position="570"/>
    </location>
</feature>
<dbReference type="Pfam" id="PF00005">
    <property type="entry name" value="ABC_tran"/>
    <property type="match status" value="1"/>
</dbReference>
<dbReference type="InterPro" id="IPR011527">
    <property type="entry name" value="ABC1_TM_dom"/>
</dbReference>
<dbReference type="Pfam" id="PF00664">
    <property type="entry name" value="ABC_membrane"/>
    <property type="match status" value="1"/>
</dbReference>
<dbReference type="GO" id="GO:0015833">
    <property type="term" value="P:peptide transport"/>
    <property type="evidence" value="ECO:0007669"/>
    <property type="project" value="InterPro"/>
</dbReference>
<dbReference type="EMBL" id="CP133548">
    <property type="protein sequence ID" value="WMS87318.1"/>
    <property type="molecule type" value="Genomic_DNA"/>
</dbReference>
<dbReference type="InterPro" id="IPR003439">
    <property type="entry name" value="ABC_transporter-like_ATP-bd"/>
</dbReference>
<dbReference type="Proteomes" id="UP001239782">
    <property type="component" value="Chromosome"/>
</dbReference>
<reference evidence="10 11" key="1">
    <citation type="submission" date="2023-08" db="EMBL/GenBank/DDBJ databases">
        <title>Pleionea litopenaei sp. nov., isolated from stomach of juvenile Litopenaeus vannamei.</title>
        <authorList>
            <person name="Rho A.M."/>
            <person name="Hwang C.Y."/>
        </authorList>
    </citation>
    <scope>NUCLEOTIDE SEQUENCE [LARGE SCALE GENOMIC DNA]</scope>
    <source>
        <strain evidence="10 11">HL-JVS1</strain>
    </source>
</reference>
<keyword evidence="11" id="KW-1185">Reference proteome</keyword>
<dbReference type="PROSITE" id="PS50893">
    <property type="entry name" value="ABC_TRANSPORTER_2"/>
    <property type="match status" value="1"/>
</dbReference>
<dbReference type="NCBIfam" id="TIGR01194">
    <property type="entry name" value="cyc_pep_trnsptr"/>
    <property type="match status" value="1"/>
</dbReference>
<feature type="domain" description="ABC transmembrane type-1" evidence="9">
    <location>
        <begin position="15"/>
        <end position="308"/>
    </location>
</feature>
<evidence type="ECO:0000256" key="7">
    <source>
        <dbReference type="SAM" id="Phobius"/>
    </source>
</evidence>
<proteinExistence type="predicted"/>
<feature type="transmembrane region" description="Helical" evidence="7">
    <location>
        <begin position="258"/>
        <end position="276"/>
    </location>
</feature>
<dbReference type="GO" id="GO:0034040">
    <property type="term" value="F:ATPase-coupled lipid transmembrane transporter activity"/>
    <property type="evidence" value="ECO:0007669"/>
    <property type="project" value="TreeGrafter"/>
</dbReference>
<dbReference type="SUPFAM" id="SSF90123">
    <property type="entry name" value="ABC transporter transmembrane region"/>
    <property type="match status" value="1"/>
</dbReference>
<dbReference type="InterPro" id="IPR036640">
    <property type="entry name" value="ABC1_TM_sf"/>
</dbReference>
<dbReference type="InterPro" id="IPR005898">
    <property type="entry name" value="Cyc_pep_transpt_SyrD/YojI"/>
</dbReference>
<dbReference type="AlphaFoldDB" id="A0AA51RTE2"/>
<evidence type="ECO:0000256" key="2">
    <source>
        <dbReference type="ARBA" id="ARBA00022692"/>
    </source>
</evidence>
<dbReference type="SMART" id="SM00382">
    <property type="entry name" value="AAA"/>
    <property type="match status" value="1"/>
</dbReference>
<dbReference type="GO" id="GO:0005886">
    <property type="term" value="C:plasma membrane"/>
    <property type="evidence" value="ECO:0007669"/>
    <property type="project" value="UniProtKB-SubCell"/>
</dbReference>
<dbReference type="GO" id="GO:0140359">
    <property type="term" value="F:ABC-type transporter activity"/>
    <property type="evidence" value="ECO:0007669"/>
    <property type="project" value="InterPro"/>
</dbReference>
<organism evidence="10 11">
    <name type="scientific">Pleionea litopenaei</name>
    <dbReference type="NCBI Taxonomy" id="3070815"/>
    <lineage>
        <taxon>Bacteria</taxon>
        <taxon>Pseudomonadati</taxon>
        <taxon>Pseudomonadota</taxon>
        <taxon>Gammaproteobacteria</taxon>
        <taxon>Oceanospirillales</taxon>
        <taxon>Pleioneaceae</taxon>
        <taxon>Pleionea</taxon>
    </lineage>
</organism>
<evidence type="ECO:0000313" key="10">
    <source>
        <dbReference type="EMBL" id="WMS87318.1"/>
    </source>
</evidence>
<dbReference type="Gene3D" id="3.40.50.300">
    <property type="entry name" value="P-loop containing nucleotide triphosphate hydrolases"/>
    <property type="match status" value="1"/>
</dbReference>
<name>A0AA51RTE2_9GAMM</name>
<dbReference type="GO" id="GO:0016887">
    <property type="term" value="F:ATP hydrolysis activity"/>
    <property type="evidence" value="ECO:0007669"/>
    <property type="project" value="InterPro"/>
</dbReference>
<evidence type="ECO:0000256" key="3">
    <source>
        <dbReference type="ARBA" id="ARBA00022741"/>
    </source>
</evidence>
<evidence type="ECO:0000256" key="5">
    <source>
        <dbReference type="ARBA" id="ARBA00022989"/>
    </source>
</evidence>
<feature type="transmembrane region" description="Helical" evidence="7">
    <location>
        <begin position="15"/>
        <end position="37"/>
    </location>
</feature>
<evidence type="ECO:0000256" key="1">
    <source>
        <dbReference type="ARBA" id="ARBA00004651"/>
    </source>
</evidence>
<dbReference type="PANTHER" id="PTHR24221:SF654">
    <property type="entry name" value="ATP-BINDING CASSETTE SUB-FAMILY B MEMBER 6"/>
    <property type="match status" value="1"/>
</dbReference>
<feature type="transmembrane region" description="Helical" evidence="7">
    <location>
        <begin position="282"/>
        <end position="307"/>
    </location>
</feature>
<dbReference type="PANTHER" id="PTHR24221">
    <property type="entry name" value="ATP-BINDING CASSETTE SUB-FAMILY B"/>
    <property type="match status" value="1"/>
</dbReference>
<feature type="transmembrane region" description="Helical" evidence="7">
    <location>
        <begin position="145"/>
        <end position="162"/>
    </location>
</feature>
<dbReference type="PROSITE" id="PS50929">
    <property type="entry name" value="ABC_TM1F"/>
    <property type="match status" value="1"/>
</dbReference>
<accession>A0AA51RTE2</accession>
<dbReference type="InterPro" id="IPR003593">
    <property type="entry name" value="AAA+_ATPase"/>
</dbReference>
<dbReference type="Gene3D" id="1.20.1560.10">
    <property type="entry name" value="ABC transporter type 1, transmembrane domain"/>
    <property type="match status" value="1"/>
</dbReference>
<evidence type="ECO:0000313" key="11">
    <source>
        <dbReference type="Proteomes" id="UP001239782"/>
    </source>
</evidence>
<gene>
    <name evidence="10" type="ORF">Q9312_19115</name>
</gene>
<dbReference type="InterPro" id="IPR027417">
    <property type="entry name" value="P-loop_NTPase"/>
</dbReference>
<dbReference type="InterPro" id="IPR039421">
    <property type="entry name" value="Type_1_exporter"/>
</dbReference>
<feature type="transmembrane region" description="Helical" evidence="7">
    <location>
        <begin position="57"/>
        <end position="81"/>
    </location>
</feature>
<sequence length="578" mass="64793">MKLFSAFTSKAPNRVFLSIILGALAGVAYSLLIPIVVSSLTESTDGILYVSAQVETFLSYEVANYDIATVFLFTCIFILVARTASQIILMRVSMNVTTDLRVQLYERITRAPIDKLEKMGSSKLIATITTDVGRIVAGSRMLPDLLMNSATLIGMLGFLLFLNSAVFWFVLKTILVGVITYQIPMFLGNRYFEKSRESVDALQESIRGLIYGAKELKLNKDKRESYFKDVLLHNEYAVLNADKTGNSIVSAANNYGDLISFFVIGIAAFIFVNYQSVSKVELIAAIMALLYITTPLAVIINFVPGILRARISLNKVKRLLNELPKEEVSDAIDNLIDWESLKFNNVEFQHSSPDESEGFKVGPVNFHINRGEVTFIVGGNGSGKSTLSKLITLHYQTTNGDIYFSETKVDKDTVSSCREKISAIYSDYYLFDRLLGNVSQENQDVINRLLVDLNLSEKVSISNGRFSTTSLSDGQRRRLALLVSFLEDKDLYVFDEWAADQDPMFKETFYHQVLPTLKNKGKAVVVISHDDRYFDVADKILVMENGQLIDCLTEADVIIKRTREKSIIQDSSRTVEMV</sequence>
<keyword evidence="4" id="KW-0067">ATP-binding</keyword>
<keyword evidence="3" id="KW-0547">Nucleotide-binding</keyword>
<evidence type="ECO:0000256" key="6">
    <source>
        <dbReference type="ARBA" id="ARBA00023136"/>
    </source>
</evidence>
<dbReference type="GO" id="GO:0005524">
    <property type="term" value="F:ATP binding"/>
    <property type="evidence" value="ECO:0007669"/>
    <property type="project" value="UniProtKB-KW"/>
</dbReference>
<protein>
    <submittedName>
        <fullName evidence="10">Cyclic peptide export ABC transporter</fullName>
    </submittedName>
</protein>
<comment type="subcellular location">
    <subcellularLocation>
        <location evidence="1">Cell membrane</location>
        <topology evidence="1">Multi-pass membrane protein</topology>
    </subcellularLocation>
</comment>
<evidence type="ECO:0000259" key="8">
    <source>
        <dbReference type="PROSITE" id="PS50893"/>
    </source>
</evidence>
<dbReference type="SUPFAM" id="SSF52540">
    <property type="entry name" value="P-loop containing nucleoside triphosphate hydrolases"/>
    <property type="match status" value="1"/>
</dbReference>